<evidence type="ECO:0000313" key="3">
    <source>
        <dbReference type="Proteomes" id="UP000021816"/>
    </source>
</evidence>
<dbReference type="PATRIC" id="fig|1454003.3.peg.2902"/>
<protein>
    <submittedName>
        <fullName evidence="2">ABC-type transport system involved in multi-copper enzyme maturation, permease component</fullName>
    </submittedName>
</protein>
<dbReference type="AlphaFoldDB" id="A0A011PP77"/>
<feature type="transmembrane region" description="Helical" evidence="1">
    <location>
        <begin position="50"/>
        <end position="68"/>
    </location>
</feature>
<evidence type="ECO:0000313" key="2">
    <source>
        <dbReference type="EMBL" id="EXI78690.1"/>
    </source>
</evidence>
<keyword evidence="1" id="KW-0812">Transmembrane</keyword>
<name>A0A011PP77_9PROT</name>
<dbReference type="Proteomes" id="UP000021816">
    <property type="component" value="Unassembled WGS sequence"/>
</dbReference>
<dbReference type="EMBL" id="JEMX01000066">
    <property type="protein sequence ID" value="EXI78690.1"/>
    <property type="molecule type" value="Genomic_DNA"/>
</dbReference>
<dbReference type="GO" id="GO:0140359">
    <property type="term" value="F:ABC-type transporter activity"/>
    <property type="evidence" value="ECO:0007669"/>
    <property type="project" value="InterPro"/>
</dbReference>
<evidence type="ECO:0000256" key="1">
    <source>
        <dbReference type="SAM" id="Phobius"/>
    </source>
</evidence>
<keyword evidence="1" id="KW-0472">Membrane</keyword>
<gene>
    <name evidence="2" type="ORF">AW10_02844</name>
</gene>
<accession>A0A011PP77</accession>
<dbReference type="STRING" id="1454003.AW10_02844"/>
<feature type="transmembrane region" description="Helical" evidence="1">
    <location>
        <begin position="98"/>
        <end position="119"/>
    </location>
</feature>
<dbReference type="GO" id="GO:0005886">
    <property type="term" value="C:plasma membrane"/>
    <property type="evidence" value="ECO:0007669"/>
    <property type="project" value="UniProtKB-SubCell"/>
</dbReference>
<dbReference type="PANTHER" id="PTHR43471:SF10">
    <property type="entry name" value="SLL1107 PROTEIN"/>
    <property type="match status" value="1"/>
</dbReference>
<feature type="transmembrane region" description="Helical" evidence="1">
    <location>
        <begin position="238"/>
        <end position="261"/>
    </location>
</feature>
<organism evidence="2 3">
    <name type="scientific">Candidatus Accumulibacter appositus</name>
    <dbReference type="NCBI Taxonomy" id="1454003"/>
    <lineage>
        <taxon>Bacteria</taxon>
        <taxon>Pseudomonadati</taxon>
        <taxon>Pseudomonadota</taxon>
        <taxon>Betaproteobacteria</taxon>
        <taxon>Candidatus Accumulibacter</taxon>
    </lineage>
</organism>
<feature type="transmembrane region" description="Helical" evidence="1">
    <location>
        <begin position="168"/>
        <end position="188"/>
    </location>
</feature>
<feature type="transmembrane region" description="Helical" evidence="1">
    <location>
        <begin position="139"/>
        <end position="161"/>
    </location>
</feature>
<proteinExistence type="predicted"/>
<dbReference type="PANTHER" id="PTHR43471">
    <property type="entry name" value="ABC TRANSPORTER PERMEASE"/>
    <property type="match status" value="1"/>
</dbReference>
<sequence length="267" mass="28951">MWPFCLSALRSGLRSRAVLLILVLGALLVGVAFLAASFSPRQPQTVTMDVGFSGVRFSLVLFAIFWVQELVGREVERRTVLYALAYPVSRGSYLLGRFLGVLGLLGVAAVALGSLLWLSVILSAGEYQQGFAVQTGGPYWLTIAGLWADAAVVAAFALWIASLSTVQMLPVALGALFAVAGKSLGAVLDYMERGADGDQELIGRYGSLLETIQYVLPDLSRLDWRTWPMYGVPLSDSAVFYGVLMAFGYVLLLLAMAVITFSRREFF</sequence>
<feature type="transmembrane region" description="Helical" evidence="1">
    <location>
        <begin position="17"/>
        <end position="38"/>
    </location>
</feature>
<keyword evidence="1" id="KW-1133">Transmembrane helix</keyword>
<comment type="caution">
    <text evidence="2">The sequence shown here is derived from an EMBL/GenBank/DDBJ whole genome shotgun (WGS) entry which is preliminary data.</text>
</comment>
<reference evidence="2 3" key="1">
    <citation type="submission" date="2014-02" db="EMBL/GenBank/DDBJ databases">
        <title>Expanding our view of genomic diversity in Candidatus Accumulibacter clades.</title>
        <authorList>
            <person name="Skennerton C.T."/>
            <person name="Barr J.J."/>
            <person name="Slater F.R."/>
            <person name="Bond P.L."/>
            <person name="Tyson G.W."/>
        </authorList>
    </citation>
    <scope>NUCLEOTIDE SEQUENCE [LARGE SCALE GENOMIC DNA]</scope>
    <source>
        <strain evidence="3">BA-92</strain>
    </source>
</reference>